<dbReference type="NCBIfam" id="TIGR02532">
    <property type="entry name" value="IV_pilin_GFxxxE"/>
    <property type="match status" value="1"/>
</dbReference>
<keyword evidence="6" id="KW-1185">Reference proteome</keyword>
<dbReference type="PROSITE" id="PS00409">
    <property type="entry name" value="PROKAR_NTER_METHYL"/>
    <property type="match status" value="1"/>
</dbReference>
<dbReference type="Gene3D" id="3.30.700.10">
    <property type="entry name" value="Glycoprotein, Type 4 Pilin"/>
    <property type="match status" value="1"/>
</dbReference>
<gene>
    <name evidence="5" type="ORF">J4G45_02540</name>
</gene>
<dbReference type="Pfam" id="PF07963">
    <property type="entry name" value="N_methyl"/>
    <property type="match status" value="1"/>
</dbReference>
<dbReference type="SUPFAM" id="SSF54523">
    <property type="entry name" value="Pili subunits"/>
    <property type="match status" value="1"/>
</dbReference>
<reference evidence="5 6" key="1">
    <citation type="journal article" date="2020" name="Front. Cell. Infect. Microbiol.">
        <title>Characterization of Three Porcine Acinetobacter towneri Strains Co-Harboring tet(X3) and bla OXA-58.</title>
        <authorList>
            <person name="Ma J."/>
            <person name="Wang J."/>
            <person name="Feng J."/>
            <person name="Liu Y."/>
            <person name="Yang B."/>
            <person name="Li R."/>
            <person name="Bai L."/>
            <person name="He T."/>
            <person name="Wang X."/>
            <person name="Yang Z."/>
        </authorList>
    </citation>
    <scope>NUCLEOTIDE SEQUENCE [LARGE SCALE GENOMIC DNA]</scope>
    <source>
        <strain evidence="5 6">GX5</strain>
    </source>
</reference>
<comment type="similarity">
    <text evidence="1 3">Belongs to the N-Me-Phe pilin family.</text>
</comment>
<organism evidence="5 6">
    <name type="scientific">Acinetobacter towneri</name>
    <dbReference type="NCBI Taxonomy" id="202956"/>
    <lineage>
        <taxon>Bacteria</taxon>
        <taxon>Pseudomonadati</taxon>
        <taxon>Pseudomonadota</taxon>
        <taxon>Gammaproteobacteria</taxon>
        <taxon>Moraxellales</taxon>
        <taxon>Moraxellaceae</taxon>
        <taxon>Acinetobacter</taxon>
    </lineage>
</organism>
<sequence>MHKIKGFTLIEVLIIVAIIGILILFALVQYNRHMTKTKMLEVIGAARIAQLAVTEAAISEKDLTAVTASNIGYQFSNNSHKYISNLTIEDYTGVITVTTNSPSATGTLVLHQV</sequence>
<evidence type="ECO:0000256" key="1">
    <source>
        <dbReference type="ARBA" id="ARBA00005233"/>
    </source>
</evidence>
<evidence type="ECO:0000256" key="4">
    <source>
        <dbReference type="SAM" id="Phobius"/>
    </source>
</evidence>
<protein>
    <submittedName>
        <fullName evidence="5">Pilin</fullName>
    </submittedName>
</protein>
<feature type="transmembrane region" description="Helical" evidence="4">
    <location>
        <begin position="6"/>
        <end position="28"/>
    </location>
</feature>
<dbReference type="Proteomes" id="UP000663954">
    <property type="component" value="Chromosome"/>
</dbReference>
<dbReference type="RefSeq" id="WP_207973938.1">
    <property type="nucleotide sequence ID" value="NZ_CP071766.1"/>
</dbReference>
<dbReference type="InterPro" id="IPR045584">
    <property type="entry name" value="Pilin-like"/>
</dbReference>
<dbReference type="InterPro" id="IPR001082">
    <property type="entry name" value="Pilin"/>
</dbReference>
<evidence type="ECO:0000313" key="5">
    <source>
        <dbReference type="EMBL" id="QTD62084.1"/>
    </source>
</evidence>
<name>A0ABX7TEG5_9GAMM</name>
<keyword evidence="4" id="KW-1133">Transmembrane helix</keyword>
<evidence type="ECO:0000256" key="2">
    <source>
        <dbReference type="ARBA" id="ARBA00022481"/>
    </source>
</evidence>
<proteinExistence type="inferred from homology"/>
<dbReference type="Pfam" id="PF00114">
    <property type="entry name" value="Pilin"/>
    <property type="match status" value="1"/>
</dbReference>
<evidence type="ECO:0000313" key="6">
    <source>
        <dbReference type="Proteomes" id="UP000663954"/>
    </source>
</evidence>
<keyword evidence="2" id="KW-0488">Methylation</keyword>
<evidence type="ECO:0000256" key="3">
    <source>
        <dbReference type="RuleBase" id="RU000389"/>
    </source>
</evidence>
<accession>A0ABX7TEG5</accession>
<keyword evidence="4" id="KW-0812">Transmembrane</keyword>
<dbReference type="InterPro" id="IPR012902">
    <property type="entry name" value="N_methyl_site"/>
</dbReference>
<keyword evidence="4" id="KW-0472">Membrane</keyword>
<dbReference type="EMBL" id="CP071770">
    <property type="protein sequence ID" value="QTD62084.1"/>
    <property type="molecule type" value="Genomic_DNA"/>
</dbReference>
<keyword evidence="3" id="KW-0281">Fimbrium</keyword>
<dbReference type="GeneID" id="64221649"/>